<dbReference type="OrthoDB" id="1893550at2759"/>
<proteinExistence type="predicted"/>
<organism evidence="2 3">
    <name type="scientific">Zizania palustris</name>
    <name type="common">Northern wild rice</name>
    <dbReference type="NCBI Taxonomy" id="103762"/>
    <lineage>
        <taxon>Eukaryota</taxon>
        <taxon>Viridiplantae</taxon>
        <taxon>Streptophyta</taxon>
        <taxon>Embryophyta</taxon>
        <taxon>Tracheophyta</taxon>
        <taxon>Spermatophyta</taxon>
        <taxon>Magnoliopsida</taxon>
        <taxon>Liliopsida</taxon>
        <taxon>Poales</taxon>
        <taxon>Poaceae</taxon>
        <taxon>BOP clade</taxon>
        <taxon>Oryzoideae</taxon>
        <taxon>Oryzeae</taxon>
        <taxon>Zizaniinae</taxon>
        <taxon>Zizania</taxon>
    </lineage>
</organism>
<protein>
    <recommendedName>
        <fullName evidence="1">Stomagen C-terminal domain-containing protein</fullName>
    </recommendedName>
</protein>
<sequence length="257" mass="28762">MSGPAALDAGQGAEECYHGDGSLRVGQLAGDGYEIECFMGEMEKKNGSSSSADWSWELVMANVFPTPITRSLPLFLLLCCLLISHALCNQGHHGSILGTDYGEQYPHQAFPQEHIHFQENVKVLNKERHPKYARRMLIGSTAPICTFNECRGCRFKCTAEQVPVDANDPINSAYHYKCVCHSKRDLELRETEQLLQTWPVSNVKGSVYKARELFRLAAKKTNSASSNGLRISMQISQREQKVTLNCKCSLCRFIKKA</sequence>
<dbReference type="CDD" id="cd22743">
    <property type="entry name" value="stomagen-like"/>
    <property type="match status" value="1"/>
</dbReference>
<feature type="domain" description="Stomagen C-terminal" evidence="1">
    <location>
        <begin position="133"/>
        <end position="181"/>
    </location>
</feature>
<dbReference type="GO" id="GO:2000123">
    <property type="term" value="P:positive regulation of stomatal complex development"/>
    <property type="evidence" value="ECO:0007669"/>
    <property type="project" value="InterPro"/>
</dbReference>
<accession>A0A8J5SMK9</accession>
<reference evidence="2" key="2">
    <citation type="submission" date="2021-02" db="EMBL/GenBank/DDBJ databases">
        <authorList>
            <person name="Kimball J.A."/>
            <person name="Haas M.W."/>
            <person name="Macchietto M."/>
            <person name="Kono T."/>
            <person name="Duquette J."/>
            <person name="Shao M."/>
        </authorList>
    </citation>
    <scope>NUCLEOTIDE SEQUENCE</scope>
    <source>
        <tissue evidence="2">Fresh leaf tissue</tissue>
    </source>
</reference>
<dbReference type="PANTHER" id="PTHR37239">
    <property type="entry name" value="EPIDERMAL PATTERNING FACTOR-LIKE PROTEIN 9"/>
    <property type="match status" value="1"/>
</dbReference>
<dbReference type="InterPro" id="IPR031753">
    <property type="entry name" value="Stomagen"/>
</dbReference>
<dbReference type="InterPro" id="IPR044858">
    <property type="entry name" value="Stomagen_C"/>
</dbReference>
<gene>
    <name evidence="2" type="ORF">GUJ93_ZPchr0007g6256</name>
</gene>
<evidence type="ECO:0000259" key="1">
    <source>
        <dbReference type="Pfam" id="PF16851"/>
    </source>
</evidence>
<dbReference type="EMBL" id="JAAALK010000282">
    <property type="protein sequence ID" value="KAG8078851.1"/>
    <property type="molecule type" value="Genomic_DNA"/>
</dbReference>
<dbReference type="Proteomes" id="UP000729402">
    <property type="component" value="Unassembled WGS sequence"/>
</dbReference>
<dbReference type="Pfam" id="PF16851">
    <property type="entry name" value="Stomagen"/>
    <property type="match status" value="1"/>
</dbReference>
<evidence type="ECO:0000313" key="3">
    <source>
        <dbReference type="Proteomes" id="UP000729402"/>
    </source>
</evidence>
<keyword evidence="3" id="KW-1185">Reference proteome</keyword>
<reference evidence="2" key="1">
    <citation type="journal article" date="2021" name="bioRxiv">
        <title>Whole Genome Assembly and Annotation of Northern Wild Rice, Zizania palustris L., Supports a Whole Genome Duplication in the Zizania Genus.</title>
        <authorList>
            <person name="Haas M."/>
            <person name="Kono T."/>
            <person name="Macchietto M."/>
            <person name="Millas R."/>
            <person name="McGilp L."/>
            <person name="Shao M."/>
            <person name="Duquette J."/>
            <person name="Hirsch C.N."/>
            <person name="Kimball J."/>
        </authorList>
    </citation>
    <scope>NUCLEOTIDE SEQUENCE</scope>
    <source>
        <tissue evidence="2">Fresh leaf tissue</tissue>
    </source>
</reference>
<evidence type="ECO:0000313" key="2">
    <source>
        <dbReference type="EMBL" id="KAG8078851.1"/>
    </source>
</evidence>
<name>A0A8J5SMK9_ZIZPA</name>
<comment type="caution">
    <text evidence="2">The sequence shown here is derived from an EMBL/GenBank/DDBJ whole genome shotgun (WGS) entry which is preliminary data.</text>
</comment>
<dbReference type="PANTHER" id="PTHR37239:SF1">
    <property type="entry name" value="EPIDERMAL PATTERNING FACTOR-LIKE PROTEIN 9"/>
    <property type="match status" value="1"/>
</dbReference>
<dbReference type="AlphaFoldDB" id="A0A8J5SMK9"/>